<evidence type="ECO:0000313" key="2">
    <source>
        <dbReference type="Proteomes" id="UP000578449"/>
    </source>
</evidence>
<name>A0A840P782_9ACTN</name>
<dbReference type="Proteomes" id="UP000578449">
    <property type="component" value="Unassembled WGS sequence"/>
</dbReference>
<gene>
    <name evidence="1" type="ORF">HNP84_005272</name>
</gene>
<organism evidence="1 2">
    <name type="scientific">Thermocatellispora tengchongensis</name>
    <dbReference type="NCBI Taxonomy" id="1073253"/>
    <lineage>
        <taxon>Bacteria</taxon>
        <taxon>Bacillati</taxon>
        <taxon>Actinomycetota</taxon>
        <taxon>Actinomycetes</taxon>
        <taxon>Streptosporangiales</taxon>
        <taxon>Streptosporangiaceae</taxon>
        <taxon>Thermocatellispora</taxon>
    </lineage>
</organism>
<dbReference type="EMBL" id="JACHGN010000011">
    <property type="protein sequence ID" value="MBB5135528.1"/>
    <property type="molecule type" value="Genomic_DNA"/>
</dbReference>
<accession>A0A840P782</accession>
<sequence>MVNSADGMSTDQVVPSMLLRPGALAVPRLAQAVVFKHPGALAGRARLDFGRAAPCGAALSPRSPARGQTTFMDGLSHAGLDRTVTSM</sequence>
<dbReference type="RefSeq" id="WP_185052469.1">
    <property type="nucleotide sequence ID" value="NZ_BAABIX010000002.1"/>
</dbReference>
<evidence type="ECO:0000313" key="1">
    <source>
        <dbReference type="EMBL" id="MBB5135528.1"/>
    </source>
</evidence>
<protein>
    <submittedName>
        <fullName evidence="1">Uncharacterized protein</fullName>
    </submittedName>
</protein>
<comment type="caution">
    <text evidence="1">The sequence shown here is derived from an EMBL/GenBank/DDBJ whole genome shotgun (WGS) entry which is preliminary data.</text>
</comment>
<keyword evidence="2" id="KW-1185">Reference proteome</keyword>
<proteinExistence type="predicted"/>
<dbReference type="AlphaFoldDB" id="A0A840P782"/>
<reference evidence="1 2" key="1">
    <citation type="submission" date="2020-08" db="EMBL/GenBank/DDBJ databases">
        <title>Genomic Encyclopedia of Type Strains, Phase IV (KMG-IV): sequencing the most valuable type-strain genomes for metagenomic binning, comparative biology and taxonomic classification.</title>
        <authorList>
            <person name="Goeker M."/>
        </authorList>
    </citation>
    <scope>NUCLEOTIDE SEQUENCE [LARGE SCALE GENOMIC DNA]</scope>
    <source>
        <strain evidence="1 2">DSM 45615</strain>
    </source>
</reference>